<evidence type="ECO:0000256" key="11">
    <source>
        <dbReference type="PIRSR" id="PIRSR001399-3"/>
    </source>
</evidence>
<dbReference type="PIRSF" id="PIRSF001399">
    <property type="entry name" value="DHquinase_II"/>
    <property type="match status" value="1"/>
</dbReference>
<comment type="subunit">
    <text evidence="5 8">Homododecamer.</text>
</comment>
<comment type="pathway">
    <text evidence="3 8">Metabolic intermediate biosynthesis; chorismate biosynthesis; chorismate from D-erythrose 4-phosphate and phosphoenolpyruvate: step 3/7.</text>
</comment>
<evidence type="ECO:0000313" key="13">
    <source>
        <dbReference type="EMBL" id="TVM15642.1"/>
    </source>
</evidence>
<evidence type="ECO:0000313" key="14">
    <source>
        <dbReference type="Proteomes" id="UP000448292"/>
    </source>
</evidence>
<keyword evidence="8" id="KW-0057">Aromatic amino acid biosynthesis</keyword>
<keyword evidence="8" id="KW-0028">Amino-acid biosynthesis</keyword>
<feature type="binding site" evidence="8 10">
    <location>
        <position position="98"/>
    </location>
    <ligand>
        <name>substrate</name>
    </ligand>
</feature>
<dbReference type="SUPFAM" id="SSF52304">
    <property type="entry name" value="Type II 3-dehydroquinate dehydratase"/>
    <property type="match status" value="1"/>
</dbReference>
<dbReference type="CDD" id="cd00466">
    <property type="entry name" value="DHQase_II"/>
    <property type="match status" value="1"/>
</dbReference>
<comment type="caution">
    <text evidence="13">The sequence shown here is derived from an EMBL/GenBank/DDBJ whole genome shotgun (WGS) entry which is preliminary data.</text>
</comment>
<dbReference type="Gene3D" id="3.40.50.9100">
    <property type="entry name" value="Dehydroquinase, class II"/>
    <property type="match status" value="1"/>
</dbReference>
<accession>A0A7M3MCE7</accession>
<feature type="site" description="Transition state stabilizer" evidence="8 11">
    <location>
        <position position="39"/>
    </location>
</feature>
<dbReference type="InterPro" id="IPR001874">
    <property type="entry name" value="DHquinase_II"/>
</dbReference>
<dbReference type="Pfam" id="PF01220">
    <property type="entry name" value="DHquinase_II"/>
    <property type="match status" value="1"/>
</dbReference>
<sequence>MVRPVQFFRCTGEPGVHVPTPRYEFLILNGPNLGHLGKRQPEIYGSAGMDAVPGQVRSLMGDVAESIRLDFFQSNSEGTLIDRLESAYGAGTHGVVFNAGAYTHTSLALADCLAWIKLPCVEVHISNIWARSEPLRHRSYIGRHVVGVIAGFGIMSYALAVQALFHHINENA</sequence>
<keyword evidence="14" id="KW-1185">Reference proteome</keyword>
<dbReference type="PANTHER" id="PTHR21272:SF3">
    <property type="entry name" value="CATABOLIC 3-DEHYDROQUINASE"/>
    <property type="match status" value="1"/>
</dbReference>
<evidence type="ECO:0000256" key="10">
    <source>
        <dbReference type="PIRSR" id="PIRSR001399-2"/>
    </source>
</evidence>
<dbReference type="GO" id="GO:0009423">
    <property type="term" value="P:chorismate biosynthetic process"/>
    <property type="evidence" value="ECO:0007669"/>
    <property type="project" value="UniProtKB-UniRule"/>
</dbReference>
<comment type="catalytic activity">
    <reaction evidence="1 8">
        <text>3-dehydroquinate = 3-dehydroshikimate + H2O</text>
        <dbReference type="Rhea" id="RHEA:21096"/>
        <dbReference type="ChEBI" id="CHEBI:15377"/>
        <dbReference type="ChEBI" id="CHEBI:16630"/>
        <dbReference type="ChEBI" id="CHEBI:32364"/>
        <dbReference type="EC" id="4.2.1.10"/>
    </reaction>
</comment>
<dbReference type="GO" id="GO:0003855">
    <property type="term" value="F:3-dehydroquinate dehydratase activity"/>
    <property type="evidence" value="ECO:0007669"/>
    <property type="project" value="UniProtKB-UniRule"/>
</dbReference>
<protein>
    <recommendedName>
        <fullName evidence="6 8">3-dehydroquinate dehydratase</fullName>
        <shortName evidence="8">3-dehydroquinase</shortName>
        <ecNumber evidence="6 8">4.2.1.10</ecNumber>
    </recommendedName>
    <alternativeName>
        <fullName evidence="8">Type II DHQase</fullName>
    </alternativeName>
</protein>
<dbReference type="NCBIfam" id="NF003805">
    <property type="entry name" value="PRK05395.1-2"/>
    <property type="match status" value="1"/>
</dbReference>
<proteinExistence type="inferred from homology"/>
<feature type="binding site" evidence="8 10">
    <location>
        <position position="136"/>
    </location>
    <ligand>
        <name>substrate</name>
    </ligand>
</feature>
<dbReference type="PROSITE" id="PS01029">
    <property type="entry name" value="DEHYDROQUINASE_II"/>
    <property type="match status" value="1"/>
</dbReference>
<evidence type="ECO:0000256" key="3">
    <source>
        <dbReference type="ARBA" id="ARBA00004902"/>
    </source>
</evidence>
<dbReference type="EC" id="4.2.1.10" evidence="6 8"/>
<dbReference type="UniPathway" id="UPA00053">
    <property type="reaction ID" value="UER00086"/>
</dbReference>
<evidence type="ECO:0000256" key="9">
    <source>
        <dbReference type="PIRSR" id="PIRSR001399-1"/>
    </source>
</evidence>
<evidence type="ECO:0000256" key="6">
    <source>
        <dbReference type="ARBA" id="ARBA00012060"/>
    </source>
</evidence>
<comment type="similarity">
    <text evidence="4 8">Belongs to the type-II 3-dehydroquinase family.</text>
</comment>
<name>A0A7M3MCE7_9BACT</name>
<organism evidence="13 14">
    <name type="scientific">Oceanidesulfovibrio indonesiensis</name>
    <dbReference type="NCBI Taxonomy" id="54767"/>
    <lineage>
        <taxon>Bacteria</taxon>
        <taxon>Pseudomonadati</taxon>
        <taxon>Thermodesulfobacteriota</taxon>
        <taxon>Desulfovibrionia</taxon>
        <taxon>Desulfovibrionales</taxon>
        <taxon>Desulfovibrionaceae</taxon>
        <taxon>Oceanidesulfovibrio</taxon>
    </lineage>
</organism>
<dbReference type="GO" id="GO:0019631">
    <property type="term" value="P:quinate catabolic process"/>
    <property type="evidence" value="ECO:0007669"/>
    <property type="project" value="TreeGrafter"/>
</dbReference>
<dbReference type="AlphaFoldDB" id="A0A7M3MCE7"/>
<dbReference type="GO" id="GO:0008652">
    <property type="term" value="P:amino acid biosynthetic process"/>
    <property type="evidence" value="ECO:0007669"/>
    <property type="project" value="UniProtKB-KW"/>
</dbReference>
<evidence type="ECO:0000256" key="7">
    <source>
        <dbReference type="ARBA" id="ARBA00023239"/>
    </source>
</evidence>
<feature type="transmembrane region" description="Helical" evidence="12">
    <location>
        <begin position="145"/>
        <end position="165"/>
    </location>
</feature>
<evidence type="ECO:0000256" key="5">
    <source>
        <dbReference type="ARBA" id="ARBA00011193"/>
    </source>
</evidence>
<dbReference type="GO" id="GO:0009073">
    <property type="term" value="P:aromatic amino acid family biosynthetic process"/>
    <property type="evidence" value="ECO:0007669"/>
    <property type="project" value="UniProtKB-KW"/>
</dbReference>
<evidence type="ECO:0000256" key="12">
    <source>
        <dbReference type="SAM" id="Phobius"/>
    </source>
</evidence>
<dbReference type="Proteomes" id="UP000448292">
    <property type="component" value="Unassembled WGS sequence"/>
</dbReference>
<feature type="binding site" evidence="8 10">
    <location>
        <begin position="125"/>
        <end position="126"/>
    </location>
    <ligand>
        <name>substrate</name>
    </ligand>
</feature>
<evidence type="ECO:0000256" key="8">
    <source>
        <dbReference type="HAMAP-Rule" id="MF_00169"/>
    </source>
</evidence>
<comment type="function">
    <text evidence="2 8">Catalyzes a trans-dehydration via an enolate intermediate.</text>
</comment>
<gene>
    <name evidence="8" type="primary">aroQ</name>
    <name evidence="13" type="ORF">DPQ33_14685</name>
</gene>
<dbReference type="InterPro" id="IPR036441">
    <property type="entry name" value="DHquinase_II_sf"/>
</dbReference>
<dbReference type="PANTHER" id="PTHR21272">
    <property type="entry name" value="CATABOLIC 3-DEHYDROQUINASE"/>
    <property type="match status" value="1"/>
</dbReference>
<keyword evidence="7 8" id="KW-0456">Lyase</keyword>
<feature type="binding site" evidence="8 10">
    <location>
        <position position="111"/>
    </location>
    <ligand>
        <name>substrate</name>
    </ligand>
</feature>
<keyword evidence="12" id="KW-1133">Transmembrane helix</keyword>
<dbReference type="InterPro" id="IPR018509">
    <property type="entry name" value="DHquinase_II_CS"/>
</dbReference>
<dbReference type="NCBIfam" id="NF003807">
    <property type="entry name" value="PRK05395.1-4"/>
    <property type="match status" value="1"/>
</dbReference>
<evidence type="ECO:0000256" key="1">
    <source>
        <dbReference type="ARBA" id="ARBA00001864"/>
    </source>
</evidence>
<feature type="active site" description="Proton acceptor" evidence="8 9">
    <location>
        <position position="44"/>
    </location>
</feature>
<dbReference type="EMBL" id="QMIE01000015">
    <property type="protein sequence ID" value="TVM15642.1"/>
    <property type="molecule type" value="Genomic_DNA"/>
</dbReference>
<evidence type="ECO:0000256" key="2">
    <source>
        <dbReference type="ARBA" id="ARBA00003924"/>
    </source>
</evidence>
<dbReference type="HAMAP" id="MF_00169">
    <property type="entry name" value="AroQ"/>
    <property type="match status" value="1"/>
</dbReference>
<keyword evidence="12" id="KW-0472">Membrane</keyword>
<feature type="active site" description="Proton donor" evidence="8 9">
    <location>
        <position position="124"/>
    </location>
</feature>
<feature type="binding site" evidence="8 10">
    <location>
        <position position="104"/>
    </location>
    <ligand>
        <name>substrate</name>
    </ligand>
</feature>
<keyword evidence="12" id="KW-0812">Transmembrane</keyword>
<evidence type="ECO:0000256" key="4">
    <source>
        <dbReference type="ARBA" id="ARBA00011037"/>
    </source>
</evidence>
<reference evidence="13 14" key="1">
    <citation type="submission" date="2018-06" db="EMBL/GenBank/DDBJ databases">
        <title>Complete genome of Desulfovibrio indonesiensis P37SLT.</title>
        <authorList>
            <person name="Crispim J.S."/>
            <person name="Vidigal P.M.P."/>
            <person name="Silva L.C.F."/>
            <person name="Laguardia C.N."/>
            <person name="Araujo L.C."/>
            <person name="Dias R.S."/>
            <person name="Sousa M.P."/>
            <person name="Paula S.O."/>
            <person name="Silva C."/>
        </authorList>
    </citation>
    <scope>NUCLEOTIDE SEQUENCE [LARGE SCALE GENOMIC DNA]</scope>
    <source>
        <strain evidence="13 14">P37SLT</strain>
    </source>
</reference>
<dbReference type="OrthoDB" id="9790793at2"/>